<dbReference type="OrthoDB" id="142009at2157"/>
<proteinExistence type="predicted"/>
<keyword evidence="2" id="KW-1185">Reference proteome</keyword>
<evidence type="ECO:0000313" key="1">
    <source>
        <dbReference type="EMBL" id="ABE52531.1"/>
    </source>
</evidence>
<name>Q12VJ5_METBU</name>
<evidence type="ECO:0000313" key="2">
    <source>
        <dbReference type="Proteomes" id="UP000001979"/>
    </source>
</evidence>
<accession>Q12VJ5</accession>
<gene>
    <name evidence="1" type="ordered locus">Mbur_1627</name>
</gene>
<reference evidence="2" key="1">
    <citation type="journal article" date="2009" name="ISME J.">
        <title>The genome sequence of the psychrophilic archaeon, Methanococcoides burtonii: the role of genome evolution in cold adaptation.</title>
        <authorList>
            <person name="Allen M.A."/>
            <person name="Lauro F.M."/>
            <person name="Williams T.J."/>
            <person name="Burg D."/>
            <person name="Siddiqui K.S."/>
            <person name="De Francisci D."/>
            <person name="Chong K.W."/>
            <person name="Pilak O."/>
            <person name="Chew H.H."/>
            <person name="De Maere M.Z."/>
            <person name="Ting L."/>
            <person name="Katrib M."/>
            <person name="Ng C."/>
            <person name="Sowers K.R."/>
            <person name="Galperin M.Y."/>
            <person name="Anderson I.J."/>
            <person name="Ivanova N."/>
            <person name="Dalin E."/>
            <person name="Martinez M."/>
            <person name="Lapidus A."/>
            <person name="Hauser L."/>
            <person name="Land M."/>
            <person name="Thomas T."/>
            <person name="Cavicchioli R."/>
        </authorList>
    </citation>
    <scope>NUCLEOTIDE SEQUENCE [LARGE SCALE GENOMIC DNA]</scope>
    <source>
        <strain evidence="2">DSM 6242 / NBRC 107633 / OCM 468 / ACE-M</strain>
    </source>
</reference>
<dbReference type="HOGENOM" id="CLU_1648303_0_0_2"/>
<dbReference type="GeneID" id="3997261"/>
<dbReference type="RefSeq" id="WP_011499675.1">
    <property type="nucleotide sequence ID" value="NC_007955.1"/>
</dbReference>
<organism evidence="1 2">
    <name type="scientific">Methanococcoides burtonii (strain DSM 6242 / NBRC 107633 / OCM 468 / ACE-M)</name>
    <dbReference type="NCBI Taxonomy" id="259564"/>
    <lineage>
        <taxon>Archaea</taxon>
        <taxon>Methanobacteriati</taxon>
        <taxon>Methanobacteriota</taxon>
        <taxon>Stenosarchaea group</taxon>
        <taxon>Methanomicrobia</taxon>
        <taxon>Methanosarcinales</taxon>
        <taxon>Methanosarcinaceae</taxon>
        <taxon>Methanococcoides</taxon>
    </lineage>
</organism>
<protein>
    <submittedName>
        <fullName evidence="1">TonB-box domain protein</fullName>
    </submittedName>
</protein>
<dbReference type="KEGG" id="mbu:Mbur_1627"/>
<dbReference type="EMBL" id="CP000300">
    <property type="protein sequence ID" value="ABE52531.1"/>
    <property type="molecule type" value="Genomic_DNA"/>
</dbReference>
<dbReference type="AlphaFoldDB" id="Q12VJ5"/>
<dbReference type="Proteomes" id="UP000001979">
    <property type="component" value="Chromosome"/>
</dbReference>
<sequence>MVPYHYLLIISCLIISIGASGCADIGNDVDELGDSISQARTDIQFLQWAANSTGIILDDYSNIKDAISERNTVLMEGSGRALKEDSEKALIELDSFSVSPSLKDIMAEYRDFLQQSYDLGDLVETNSQTLDLEALEKSLEMLNETSELLSEISELAEQTN</sequence>